<reference evidence="2" key="1">
    <citation type="submission" date="2016-10" db="EMBL/GenBank/DDBJ databases">
        <title>Comparative genomics uncovers the prolific and rare metabolic potential of the cyanobacterial genus Moorea.</title>
        <authorList>
            <person name="Leao T."/>
            <person name="Castelao G."/>
            <person name="Korobeynikov A."/>
            <person name="Monroe E.A."/>
            <person name="Podell S."/>
            <person name="Glukhov E."/>
            <person name="Allen E."/>
            <person name="Gerwick W.H."/>
            <person name="Gerwick L."/>
        </authorList>
    </citation>
    <scope>NUCLEOTIDE SEQUENCE [LARGE SCALE GENOMIC DNA]</scope>
    <source>
        <strain evidence="2">JHB</strain>
    </source>
</reference>
<evidence type="ECO:0000313" key="2">
    <source>
        <dbReference type="Proteomes" id="UP000176944"/>
    </source>
</evidence>
<dbReference type="EMBL" id="CP017708">
    <property type="protein sequence ID" value="AOY78721.1"/>
    <property type="molecule type" value="Genomic_DNA"/>
</dbReference>
<protein>
    <submittedName>
        <fullName evidence="1">Helix-turn-helix domain-containing protein</fullName>
    </submittedName>
</protein>
<organism evidence="1 2">
    <name type="scientific">Moorena producens (strain JHB)</name>
    <dbReference type="NCBI Taxonomy" id="1454205"/>
    <lineage>
        <taxon>Bacteria</taxon>
        <taxon>Bacillati</taxon>
        <taxon>Cyanobacteriota</taxon>
        <taxon>Cyanophyceae</taxon>
        <taxon>Coleofasciculales</taxon>
        <taxon>Coleofasciculaceae</taxon>
        <taxon>Moorena</taxon>
    </lineage>
</organism>
<name>A0A1D9FTM6_MOOP1</name>
<dbReference type="AlphaFoldDB" id="A0A1D9FTM6"/>
<sequence length="111" mass="12809">MNKPDASLTQAKQELIKQYSSCQLGMTPKEFYSKWPVTHSMMAMICSRSVATVGRWFSRGGNYLRPQPSDLRHLAVMDFLLEHFEEIPVRVAWPLALELRNMLCPPNHDQC</sequence>
<evidence type="ECO:0000313" key="1">
    <source>
        <dbReference type="EMBL" id="AOY78721.1"/>
    </source>
</evidence>
<proteinExistence type="predicted"/>
<accession>A0A1D9FTM6</accession>
<gene>
    <name evidence="1" type="ORF">BJP36_01255</name>
</gene>
<dbReference type="Proteomes" id="UP000176944">
    <property type="component" value="Chromosome"/>
</dbReference>